<proteinExistence type="predicted"/>
<dbReference type="AlphaFoldDB" id="A0A401S7E7"/>
<dbReference type="EMBL" id="BEZZ01000118">
    <property type="protein sequence ID" value="GCC26323.1"/>
    <property type="molecule type" value="Genomic_DNA"/>
</dbReference>
<accession>A0A401S7E7</accession>
<keyword evidence="2" id="KW-0732">Signal</keyword>
<feature type="signal peptide" evidence="2">
    <location>
        <begin position="1"/>
        <end position="18"/>
    </location>
</feature>
<protein>
    <submittedName>
        <fullName evidence="3">Uncharacterized protein</fullName>
    </submittedName>
</protein>
<name>A0A401S7E7_CHIPU</name>
<feature type="region of interest" description="Disordered" evidence="1">
    <location>
        <begin position="26"/>
        <end position="101"/>
    </location>
</feature>
<evidence type="ECO:0000256" key="2">
    <source>
        <dbReference type="SAM" id="SignalP"/>
    </source>
</evidence>
<gene>
    <name evidence="3" type="ORF">chiPu_0004739</name>
</gene>
<feature type="compositionally biased region" description="Basic and acidic residues" evidence="1">
    <location>
        <begin position="46"/>
        <end position="70"/>
    </location>
</feature>
<evidence type="ECO:0000313" key="4">
    <source>
        <dbReference type="Proteomes" id="UP000287033"/>
    </source>
</evidence>
<evidence type="ECO:0000256" key="1">
    <source>
        <dbReference type="SAM" id="MobiDB-lite"/>
    </source>
</evidence>
<keyword evidence="4" id="KW-1185">Reference proteome</keyword>
<evidence type="ECO:0000313" key="3">
    <source>
        <dbReference type="EMBL" id="GCC26323.1"/>
    </source>
</evidence>
<dbReference type="Proteomes" id="UP000287033">
    <property type="component" value="Unassembled WGS sequence"/>
</dbReference>
<sequence>MLIPMSFLFTDLFVVNLSSKMCLKQTDYEEPSEEAQSESVLSGKSLELRRGDGAGRSPEADKRLAEREGWRGGSPALEEGDSCRLPAGETRKLPFGNLPRI</sequence>
<comment type="caution">
    <text evidence="3">The sequence shown here is derived from an EMBL/GenBank/DDBJ whole genome shotgun (WGS) entry which is preliminary data.</text>
</comment>
<organism evidence="3 4">
    <name type="scientific">Chiloscyllium punctatum</name>
    <name type="common">Brownbanded bambooshark</name>
    <name type="synonym">Hemiscyllium punctatum</name>
    <dbReference type="NCBI Taxonomy" id="137246"/>
    <lineage>
        <taxon>Eukaryota</taxon>
        <taxon>Metazoa</taxon>
        <taxon>Chordata</taxon>
        <taxon>Craniata</taxon>
        <taxon>Vertebrata</taxon>
        <taxon>Chondrichthyes</taxon>
        <taxon>Elasmobranchii</taxon>
        <taxon>Galeomorphii</taxon>
        <taxon>Galeoidea</taxon>
        <taxon>Orectolobiformes</taxon>
        <taxon>Hemiscylliidae</taxon>
        <taxon>Chiloscyllium</taxon>
    </lineage>
</organism>
<reference evidence="3 4" key="1">
    <citation type="journal article" date="2018" name="Nat. Ecol. Evol.">
        <title>Shark genomes provide insights into elasmobranch evolution and the origin of vertebrates.</title>
        <authorList>
            <person name="Hara Y"/>
            <person name="Yamaguchi K"/>
            <person name="Onimaru K"/>
            <person name="Kadota M"/>
            <person name="Koyanagi M"/>
            <person name="Keeley SD"/>
            <person name="Tatsumi K"/>
            <person name="Tanaka K"/>
            <person name="Motone F"/>
            <person name="Kageyama Y"/>
            <person name="Nozu R"/>
            <person name="Adachi N"/>
            <person name="Nishimura O"/>
            <person name="Nakagawa R"/>
            <person name="Tanegashima C"/>
            <person name="Kiyatake I"/>
            <person name="Matsumoto R"/>
            <person name="Murakumo K"/>
            <person name="Nishida K"/>
            <person name="Terakita A"/>
            <person name="Kuratani S"/>
            <person name="Sato K"/>
            <person name="Hyodo S Kuraku.S."/>
        </authorList>
    </citation>
    <scope>NUCLEOTIDE SEQUENCE [LARGE SCALE GENOMIC DNA]</scope>
</reference>
<feature type="chain" id="PRO_5019160688" evidence="2">
    <location>
        <begin position="19"/>
        <end position="101"/>
    </location>
</feature>